<dbReference type="RefSeq" id="WP_346096711.1">
    <property type="nucleotide sequence ID" value="NZ_BAAABY010000030.1"/>
</dbReference>
<reference evidence="1 2" key="1">
    <citation type="journal article" date="2019" name="Int. J. Syst. Evol. Microbiol.">
        <title>The Global Catalogue of Microorganisms (GCM) 10K type strain sequencing project: providing services to taxonomists for standard genome sequencing and annotation.</title>
        <authorList>
            <consortium name="The Broad Institute Genomics Platform"/>
            <consortium name="The Broad Institute Genome Sequencing Center for Infectious Disease"/>
            <person name="Wu L."/>
            <person name="Ma J."/>
        </authorList>
    </citation>
    <scope>NUCLEOTIDE SEQUENCE [LARGE SCALE GENOMIC DNA]</scope>
    <source>
        <strain evidence="1 2">JCM 4805</strain>
    </source>
</reference>
<name>A0ABN1ADY9_9ACTN</name>
<gene>
    <name evidence="1" type="ORF">GCM10010361_42940</name>
</gene>
<evidence type="ECO:0000313" key="1">
    <source>
        <dbReference type="EMBL" id="GAA0473996.1"/>
    </source>
</evidence>
<dbReference type="EMBL" id="BAAABY010000030">
    <property type="protein sequence ID" value="GAA0473996.1"/>
    <property type="molecule type" value="Genomic_DNA"/>
</dbReference>
<organism evidence="1 2">
    <name type="scientific">Streptomyces olivaceiscleroticus</name>
    <dbReference type="NCBI Taxonomy" id="68245"/>
    <lineage>
        <taxon>Bacteria</taxon>
        <taxon>Bacillati</taxon>
        <taxon>Actinomycetota</taxon>
        <taxon>Actinomycetes</taxon>
        <taxon>Kitasatosporales</taxon>
        <taxon>Streptomycetaceae</taxon>
        <taxon>Streptomyces</taxon>
    </lineage>
</organism>
<protein>
    <submittedName>
        <fullName evidence="1">Uncharacterized protein</fullName>
    </submittedName>
</protein>
<evidence type="ECO:0000313" key="2">
    <source>
        <dbReference type="Proteomes" id="UP001500909"/>
    </source>
</evidence>
<proteinExistence type="predicted"/>
<sequence>MGGSQRITEGLGAECRGASRASSGALDWLPLPFRVRLLRDVPDPALPVFDDMSCVVELVLQATRGFFGSRLQHRVLKYIHLRDELRGPLDSLKLADEVLAVL</sequence>
<dbReference type="Proteomes" id="UP001500909">
    <property type="component" value="Unassembled WGS sequence"/>
</dbReference>
<keyword evidence="2" id="KW-1185">Reference proteome</keyword>
<accession>A0ABN1ADY9</accession>
<comment type="caution">
    <text evidence="1">The sequence shown here is derived from an EMBL/GenBank/DDBJ whole genome shotgun (WGS) entry which is preliminary data.</text>
</comment>